<dbReference type="PROSITE" id="PS50113">
    <property type="entry name" value="PAC"/>
    <property type="match status" value="2"/>
</dbReference>
<dbReference type="NCBIfam" id="TIGR00229">
    <property type="entry name" value="sensory_box"/>
    <property type="match status" value="1"/>
</dbReference>
<evidence type="ECO:0000256" key="3">
    <source>
        <dbReference type="ARBA" id="ARBA00022553"/>
    </source>
</evidence>
<protein>
    <recommendedName>
        <fullName evidence="2">histidine kinase</fullName>
        <ecNumber evidence="2">2.7.13.3</ecNumber>
    </recommendedName>
</protein>
<dbReference type="Gene3D" id="3.30.450.20">
    <property type="entry name" value="PAS domain"/>
    <property type="match status" value="2"/>
</dbReference>
<dbReference type="SMART" id="SM00086">
    <property type="entry name" value="PAC"/>
    <property type="match status" value="2"/>
</dbReference>
<evidence type="ECO:0000256" key="4">
    <source>
        <dbReference type="ARBA" id="ARBA00022679"/>
    </source>
</evidence>
<dbReference type="InterPro" id="IPR036097">
    <property type="entry name" value="HisK_dim/P_sf"/>
</dbReference>
<evidence type="ECO:0000256" key="2">
    <source>
        <dbReference type="ARBA" id="ARBA00012438"/>
    </source>
</evidence>
<dbReference type="OrthoDB" id="9808408at2"/>
<dbReference type="Pfam" id="PF08447">
    <property type="entry name" value="PAS_3"/>
    <property type="match status" value="2"/>
</dbReference>
<comment type="catalytic activity">
    <reaction evidence="1">
        <text>ATP + protein L-histidine = ADP + protein N-phospho-L-histidine.</text>
        <dbReference type="EC" id="2.7.13.3"/>
    </reaction>
</comment>
<dbReference type="SMART" id="SM00388">
    <property type="entry name" value="HisKA"/>
    <property type="match status" value="1"/>
</dbReference>
<keyword evidence="9" id="KW-1185">Reference proteome</keyword>
<dbReference type="SUPFAM" id="SSF55874">
    <property type="entry name" value="ATPase domain of HSP90 chaperone/DNA topoisomerase II/histidine kinase"/>
    <property type="match status" value="1"/>
</dbReference>
<dbReference type="InterPro" id="IPR035965">
    <property type="entry name" value="PAS-like_dom_sf"/>
</dbReference>
<dbReference type="InterPro" id="IPR004358">
    <property type="entry name" value="Sig_transdc_His_kin-like_C"/>
</dbReference>
<accession>A0A1N7KBW9</accession>
<dbReference type="InterPro" id="IPR003594">
    <property type="entry name" value="HATPase_dom"/>
</dbReference>
<evidence type="ECO:0000313" key="9">
    <source>
        <dbReference type="Proteomes" id="UP000185639"/>
    </source>
</evidence>
<evidence type="ECO:0000313" key="8">
    <source>
        <dbReference type="EMBL" id="SIS59108.1"/>
    </source>
</evidence>
<keyword evidence="5" id="KW-0418">Kinase</keyword>
<dbReference type="Proteomes" id="UP000185639">
    <property type="component" value="Unassembled WGS sequence"/>
</dbReference>
<dbReference type="InterPro" id="IPR001610">
    <property type="entry name" value="PAC"/>
</dbReference>
<evidence type="ECO:0000256" key="5">
    <source>
        <dbReference type="ARBA" id="ARBA00022777"/>
    </source>
</evidence>
<name>A0A1N7KBW9_9GAMM</name>
<dbReference type="STRING" id="484498.SAMN05421686_102417"/>
<reference evidence="9" key="1">
    <citation type="submission" date="2017-01" db="EMBL/GenBank/DDBJ databases">
        <authorList>
            <person name="Varghese N."/>
            <person name="Submissions S."/>
        </authorList>
    </citation>
    <scope>NUCLEOTIDE SEQUENCE [LARGE SCALE GENOMIC DNA]</scope>
    <source>
        <strain evidence="9">DSM 24913</strain>
    </source>
</reference>
<dbReference type="SMART" id="SM00091">
    <property type="entry name" value="PAS"/>
    <property type="match status" value="2"/>
</dbReference>
<feature type="domain" description="PAC" evidence="7">
    <location>
        <begin position="235"/>
        <end position="287"/>
    </location>
</feature>
<dbReference type="InterPro" id="IPR013655">
    <property type="entry name" value="PAS_fold_3"/>
</dbReference>
<evidence type="ECO:0000259" key="7">
    <source>
        <dbReference type="PROSITE" id="PS50113"/>
    </source>
</evidence>
<organism evidence="8 9">
    <name type="scientific">Thalassolituus maritimus</name>
    <dbReference type="NCBI Taxonomy" id="484498"/>
    <lineage>
        <taxon>Bacteria</taxon>
        <taxon>Pseudomonadati</taxon>
        <taxon>Pseudomonadota</taxon>
        <taxon>Gammaproteobacteria</taxon>
        <taxon>Oceanospirillales</taxon>
        <taxon>Oceanospirillaceae</taxon>
        <taxon>Thalassolituus</taxon>
    </lineage>
</organism>
<dbReference type="PRINTS" id="PR00344">
    <property type="entry name" value="BCTRLSENSOR"/>
</dbReference>
<dbReference type="InterPro" id="IPR003661">
    <property type="entry name" value="HisK_dim/P_dom"/>
</dbReference>
<proteinExistence type="predicted"/>
<dbReference type="Gene3D" id="3.30.565.10">
    <property type="entry name" value="Histidine kinase-like ATPase, C-terminal domain"/>
    <property type="match status" value="1"/>
</dbReference>
<dbReference type="InterPro" id="IPR036890">
    <property type="entry name" value="HATPase_C_sf"/>
</dbReference>
<dbReference type="RefSeq" id="WP_076514521.1">
    <property type="nucleotide sequence ID" value="NZ_FTOH01000002.1"/>
</dbReference>
<dbReference type="PROSITE" id="PS50109">
    <property type="entry name" value="HIS_KIN"/>
    <property type="match status" value="1"/>
</dbReference>
<dbReference type="EC" id="2.7.13.3" evidence="2"/>
<dbReference type="SMART" id="SM00387">
    <property type="entry name" value="HATPase_c"/>
    <property type="match status" value="1"/>
</dbReference>
<dbReference type="CDD" id="cd00130">
    <property type="entry name" value="PAS"/>
    <property type="match status" value="2"/>
</dbReference>
<gene>
    <name evidence="8" type="ORF">SAMN05421686_102417</name>
</gene>
<dbReference type="AlphaFoldDB" id="A0A1N7KBW9"/>
<dbReference type="InterPro" id="IPR052162">
    <property type="entry name" value="Sensor_kinase/Photoreceptor"/>
</dbReference>
<evidence type="ECO:0000256" key="1">
    <source>
        <dbReference type="ARBA" id="ARBA00000085"/>
    </source>
</evidence>
<dbReference type="GO" id="GO:0000155">
    <property type="term" value="F:phosphorelay sensor kinase activity"/>
    <property type="evidence" value="ECO:0007669"/>
    <property type="project" value="InterPro"/>
</dbReference>
<keyword evidence="3" id="KW-0597">Phosphoprotein</keyword>
<keyword evidence="4" id="KW-0808">Transferase</keyword>
<dbReference type="SUPFAM" id="SSF47384">
    <property type="entry name" value="Homodimeric domain of signal transducing histidine kinase"/>
    <property type="match status" value="1"/>
</dbReference>
<dbReference type="InterPro" id="IPR005467">
    <property type="entry name" value="His_kinase_dom"/>
</dbReference>
<dbReference type="PANTHER" id="PTHR43304">
    <property type="entry name" value="PHYTOCHROME-LIKE PROTEIN CPH1"/>
    <property type="match status" value="1"/>
</dbReference>
<feature type="domain" description="Histidine kinase" evidence="6">
    <location>
        <begin position="298"/>
        <end position="517"/>
    </location>
</feature>
<dbReference type="InterPro" id="IPR000700">
    <property type="entry name" value="PAS-assoc_C"/>
</dbReference>
<dbReference type="CDD" id="cd00082">
    <property type="entry name" value="HisKA"/>
    <property type="match status" value="1"/>
</dbReference>
<dbReference type="Pfam" id="PF00512">
    <property type="entry name" value="HisKA"/>
    <property type="match status" value="1"/>
</dbReference>
<dbReference type="Gene3D" id="1.10.287.130">
    <property type="match status" value="1"/>
</dbReference>
<evidence type="ECO:0000259" key="6">
    <source>
        <dbReference type="PROSITE" id="PS50109"/>
    </source>
</evidence>
<dbReference type="Gene3D" id="2.10.70.100">
    <property type="match status" value="1"/>
</dbReference>
<dbReference type="Pfam" id="PF02518">
    <property type="entry name" value="HATPase_c"/>
    <property type="match status" value="1"/>
</dbReference>
<dbReference type="PANTHER" id="PTHR43304:SF1">
    <property type="entry name" value="PAC DOMAIN-CONTAINING PROTEIN"/>
    <property type="match status" value="1"/>
</dbReference>
<sequence>MPKETHYLYTELSNKLREDADLFDWFELGATDGLWYWDLTDPEHEWLSPQFKKVFGYKNDEIPHTSAWWQANIFPDDLPGVLDNFEKHKADPNHPYDQVVRYRHKDGHTVWIRCRGLIIRDDNNEPARMLGAHTDLTELMQAREQLVAVGKELEASLEDVSETNKVVLETAGIGIWLWDLTTNGIVWDDTMIDLYQLEKREQPLTYEDWRRAVHPDDIGDIEQRMLAATHGDRYFKTEIRVPLRDGSMRYIKSAAEIFYTDAGEPLRMRGANWDITEEKLREQELERSNRDLERFAYVASHDLKAPLRGIRQLASWIEEDLPEPPETVRNHINMMNKRVARLEHLLEDILAYSRSGSDTHDPIEEVDFDSLIREMFDSLCPDDTLTLNMTGIRAQKVPSPVKLSQVLQNLLSNAIKHRGDNSEHLLVTTAEENGRVSIEVMDQNPQIPEEYRQRIFEMFQTLRPRDQVEGSGMGLAIAERIVNGMGGSLTYRPAPTDQDITNIRYNNVFSFTWPLGNTCS</sequence>
<dbReference type="InterPro" id="IPR000014">
    <property type="entry name" value="PAS"/>
</dbReference>
<feature type="domain" description="PAC" evidence="7">
    <location>
        <begin position="96"/>
        <end position="148"/>
    </location>
</feature>
<dbReference type="SUPFAM" id="SSF55785">
    <property type="entry name" value="PYP-like sensor domain (PAS domain)"/>
    <property type="match status" value="2"/>
</dbReference>
<dbReference type="EMBL" id="FTOH01000002">
    <property type="protein sequence ID" value="SIS59108.1"/>
    <property type="molecule type" value="Genomic_DNA"/>
</dbReference>